<dbReference type="InterPro" id="IPR051681">
    <property type="entry name" value="Ser/Thr_Kinases-Pseudokinases"/>
</dbReference>
<feature type="domain" description="Protein kinase" evidence="1">
    <location>
        <begin position="220"/>
        <end position="495"/>
    </location>
</feature>
<dbReference type="Proteomes" id="UP000789405">
    <property type="component" value="Unassembled WGS sequence"/>
</dbReference>
<reference evidence="2" key="1">
    <citation type="submission" date="2021-06" db="EMBL/GenBank/DDBJ databases">
        <authorList>
            <person name="Kallberg Y."/>
            <person name="Tangrot J."/>
            <person name="Rosling A."/>
        </authorList>
    </citation>
    <scope>NUCLEOTIDE SEQUENCE</scope>
    <source>
        <strain evidence="2">MA453B</strain>
    </source>
</reference>
<feature type="non-terminal residue" evidence="2">
    <location>
        <position position="495"/>
    </location>
</feature>
<sequence length="495" mass="58147">MESILFDPDLAEWLKKRIARFDKADKASNNESLEEKYDQKLVENFGECPRCKRENSAKNWCRPCAKDIYFSQLPEDIFGHLIRSKREKHFDHMVSKVNEMFSEANKMFLVDPHISEMFSEANKMFLEVDPHISEIFQNIRSNSFKNENYYVHCSKCGKNVRIGIRKLEKKDDKEFCSADCMNEYYMEDKMENKYFNALFTGDGMSLGVESFIEYIPEERFQNKKFMSMGGFANIYTAEWMDGQIESIDFNKSSIKRKGPQLVVLKTIPDDIVGFDEAFRQFALNTYNICARSFGISYFKSLKQVFLVMKLYEEDARSLIVRDYWKLLWSQRLKFLCSLIFELSGIHNEGIIHGDLHTKNIFHDDDKLIIADFGLSPFDQNLALDICLGLRPEIPKDTPLSYAKLMTQCWDSNPDKRPIAYEILTNISRLLHILNDFLRITLKKFKLLEVQDFLDDDIFRMTRPPPENIIQNPEESIFSKEFNYSDFIKQNLNSDS</sequence>
<dbReference type="AlphaFoldDB" id="A0A9N9HZJ5"/>
<comment type="caution">
    <text evidence="2">The sequence shown here is derived from an EMBL/GenBank/DDBJ whole genome shotgun (WGS) entry which is preliminary data.</text>
</comment>
<evidence type="ECO:0000313" key="3">
    <source>
        <dbReference type="Proteomes" id="UP000789405"/>
    </source>
</evidence>
<evidence type="ECO:0000313" key="2">
    <source>
        <dbReference type="EMBL" id="CAG8713746.1"/>
    </source>
</evidence>
<dbReference type="PANTHER" id="PTHR44329">
    <property type="entry name" value="SERINE/THREONINE-PROTEIN KINASE TNNI3K-RELATED"/>
    <property type="match status" value="1"/>
</dbReference>
<keyword evidence="3" id="KW-1185">Reference proteome</keyword>
<dbReference type="Gene3D" id="1.10.510.10">
    <property type="entry name" value="Transferase(Phosphotransferase) domain 1"/>
    <property type="match status" value="2"/>
</dbReference>
<protein>
    <submittedName>
        <fullName evidence="2">26080_t:CDS:1</fullName>
    </submittedName>
</protein>
<dbReference type="SUPFAM" id="SSF56112">
    <property type="entry name" value="Protein kinase-like (PK-like)"/>
    <property type="match status" value="1"/>
</dbReference>
<dbReference type="InterPro" id="IPR000719">
    <property type="entry name" value="Prot_kinase_dom"/>
</dbReference>
<organism evidence="2 3">
    <name type="scientific">Dentiscutata erythropus</name>
    <dbReference type="NCBI Taxonomy" id="1348616"/>
    <lineage>
        <taxon>Eukaryota</taxon>
        <taxon>Fungi</taxon>
        <taxon>Fungi incertae sedis</taxon>
        <taxon>Mucoromycota</taxon>
        <taxon>Glomeromycotina</taxon>
        <taxon>Glomeromycetes</taxon>
        <taxon>Diversisporales</taxon>
        <taxon>Gigasporaceae</taxon>
        <taxon>Dentiscutata</taxon>
    </lineage>
</organism>
<proteinExistence type="predicted"/>
<dbReference type="PROSITE" id="PS50011">
    <property type="entry name" value="PROTEIN_KINASE_DOM"/>
    <property type="match status" value="1"/>
</dbReference>
<dbReference type="OrthoDB" id="2427276at2759"/>
<gene>
    <name evidence="2" type="ORF">DERYTH_LOCUS13782</name>
</gene>
<name>A0A9N9HZJ5_9GLOM</name>
<dbReference type="InterPro" id="IPR011009">
    <property type="entry name" value="Kinase-like_dom_sf"/>
</dbReference>
<dbReference type="EMBL" id="CAJVPY010009923">
    <property type="protein sequence ID" value="CAG8713746.1"/>
    <property type="molecule type" value="Genomic_DNA"/>
</dbReference>
<dbReference type="GO" id="GO:0005524">
    <property type="term" value="F:ATP binding"/>
    <property type="evidence" value="ECO:0007669"/>
    <property type="project" value="InterPro"/>
</dbReference>
<accession>A0A9N9HZJ5</accession>
<dbReference type="GO" id="GO:0004674">
    <property type="term" value="F:protein serine/threonine kinase activity"/>
    <property type="evidence" value="ECO:0007669"/>
    <property type="project" value="TreeGrafter"/>
</dbReference>
<evidence type="ECO:0000259" key="1">
    <source>
        <dbReference type="PROSITE" id="PS50011"/>
    </source>
</evidence>
<dbReference type="PANTHER" id="PTHR44329:SF84">
    <property type="entry name" value="PROTEIN KINASE LIKE PROTEIN"/>
    <property type="match status" value="1"/>
</dbReference>